<name>A0A1E7F2I5_9STRA</name>
<accession>A0A1E7F2I5</accession>
<organism evidence="1 2">
    <name type="scientific">Fragilariopsis cylindrus CCMP1102</name>
    <dbReference type="NCBI Taxonomy" id="635003"/>
    <lineage>
        <taxon>Eukaryota</taxon>
        <taxon>Sar</taxon>
        <taxon>Stramenopiles</taxon>
        <taxon>Ochrophyta</taxon>
        <taxon>Bacillariophyta</taxon>
        <taxon>Bacillariophyceae</taxon>
        <taxon>Bacillariophycidae</taxon>
        <taxon>Bacillariales</taxon>
        <taxon>Bacillariaceae</taxon>
        <taxon>Fragilariopsis</taxon>
    </lineage>
</organism>
<keyword evidence="2" id="KW-1185">Reference proteome</keyword>
<dbReference type="KEGG" id="fcy:FRACYDRAFT_244610"/>
<proteinExistence type="predicted"/>
<dbReference type="AlphaFoldDB" id="A0A1E7F2I5"/>
<evidence type="ECO:0000313" key="2">
    <source>
        <dbReference type="Proteomes" id="UP000095751"/>
    </source>
</evidence>
<dbReference type="InParanoid" id="A0A1E7F2I5"/>
<evidence type="ECO:0000313" key="1">
    <source>
        <dbReference type="EMBL" id="OEU12347.1"/>
    </source>
</evidence>
<dbReference type="EMBL" id="KV784365">
    <property type="protein sequence ID" value="OEU12347.1"/>
    <property type="molecule type" value="Genomic_DNA"/>
</dbReference>
<reference evidence="1 2" key="1">
    <citation type="submission" date="2016-09" db="EMBL/GenBank/DDBJ databases">
        <title>Extensive genetic diversity and differential bi-allelic expression allows diatom success in the polar Southern Ocean.</title>
        <authorList>
            <consortium name="DOE Joint Genome Institute"/>
            <person name="Mock T."/>
            <person name="Otillar R.P."/>
            <person name="Strauss J."/>
            <person name="Dupont C."/>
            <person name="Frickenhaus S."/>
            <person name="Maumus F."/>
            <person name="Mcmullan M."/>
            <person name="Sanges R."/>
            <person name="Schmutz J."/>
            <person name="Toseland A."/>
            <person name="Valas R."/>
            <person name="Veluchamy A."/>
            <person name="Ward B.J."/>
            <person name="Allen A."/>
            <person name="Barry K."/>
            <person name="Falciatore A."/>
            <person name="Ferrante M."/>
            <person name="Fortunato A.E."/>
            <person name="Gloeckner G."/>
            <person name="Gruber A."/>
            <person name="Hipkin R."/>
            <person name="Janech M."/>
            <person name="Kroth P."/>
            <person name="Leese F."/>
            <person name="Lindquist E."/>
            <person name="Lyon B.R."/>
            <person name="Martin J."/>
            <person name="Mayer C."/>
            <person name="Parker M."/>
            <person name="Quesneville H."/>
            <person name="Raymond J."/>
            <person name="Uhlig C."/>
            <person name="Valentin K.U."/>
            <person name="Worden A.Z."/>
            <person name="Armbrust E.V."/>
            <person name="Bowler C."/>
            <person name="Green B."/>
            <person name="Moulton V."/>
            <person name="Van Oosterhout C."/>
            <person name="Grigoriev I."/>
        </authorList>
    </citation>
    <scope>NUCLEOTIDE SEQUENCE [LARGE SCALE GENOMIC DNA]</scope>
    <source>
        <strain evidence="1 2">CCMP1102</strain>
    </source>
</reference>
<sequence length="135" mass="14861">MSPFRSPKSPSTPAAVHRIESKVKIAMDKTSLSAAKASRVLHDEQADYHFVQKNSSTAKAFRVFHDAQAVYHLAQAQASADEEAALDTKIRALESAAVLVADMTALEEEANRNILGLNISSNGEKEKKPWYRFGF</sequence>
<dbReference type="Proteomes" id="UP000095751">
    <property type="component" value="Unassembled WGS sequence"/>
</dbReference>
<gene>
    <name evidence="1" type="ORF">FRACYDRAFT_244610</name>
</gene>
<protein>
    <submittedName>
        <fullName evidence="1">Uncharacterized protein</fullName>
    </submittedName>
</protein>